<name>A0ABY7G4R6_MYAAR</name>
<feature type="chain" id="PRO_5045543941" evidence="2">
    <location>
        <begin position="20"/>
        <end position="600"/>
    </location>
</feature>
<organism evidence="4 5">
    <name type="scientific">Mya arenaria</name>
    <name type="common">Soft-shell clam</name>
    <dbReference type="NCBI Taxonomy" id="6604"/>
    <lineage>
        <taxon>Eukaryota</taxon>
        <taxon>Metazoa</taxon>
        <taxon>Spiralia</taxon>
        <taxon>Lophotrochozoa</taxon>
        <taxon>Mollusca</taxon>
        <taxon>Bivalvia</taxon>
        <taxon>Autobranchia</taxon>
        <taxon>Heteroconchia</taxon>
        <taxon>Euheterodonta</taxon>
        <taxon>Imparidentia</taxon>
        <taxon>Neoheterodontei</taxon>
        <taxon>Myida</taxon>
        <taxon>Myoidea</taxon>
        <taxon>Myidae</taxon>
        <taxon>Mya</taxon>
    </lineage>
</organism>
<proteinExistence type="predicted"/>
<sequence>MRYVLRYFVAAFLLTSARGAVFDGETEQDVVKLIQASIECRHIPGMTVGIFKENGKWTRGFGTADLKSGRPVDKDTLFNIGSVTKSFTMALLAILLKENKYDSIAWTTKISDILGPEYGFIDDHRTRETTLRDILSHRTGLASPDNGFMAGFPPSISRADLCKRMRYLPQQIPFRDSFIYNNYMYMLLGHVAEKLGGDTWENLVTSKIFVPLGMKSTKILKKKSDVLSSEMAHPYIYKDNSFENSTSDIYELHPVEPAGAILSSAEDMVRYLQFVLNNRNTTTGDQLIDPKLFSEAFSAVIPTDEMETVSKPTFPISDVQVGYGYAWFVSNYDGIFISTNGGLLENYQYTSLTTTMYYLADILLDKEPWLNSSTACSFPEPWRNETDSNFREISAFLPDISEYTGIYGNEFQPEFILTVNGSSQTQLNFESGRLGGNLYSTQDKDRFLMEITYPWELYVPLMDHNNVTTKTNVTFVRKAGTVTSMNINIGTNITFTKEEGPTVERQFKRFLHIILTEEAPEDNNKQIQEYARGNQLGKGMDHSHPQDKTGSGSPVAALAQSNVGRTGKAAHSTFDTPKRQNIPSGTSTVDDTASLTLNTL</sequence>
<dbReference type="EMBL" id="CP111026">
    <property type="protein sequence ID" value="WAR28026.1"/>
    <property type="molecule type" value="Genomic_DNA"/>
</dbReference>
<dbReference type="Pfam" id="PF00144">
    <property type="entry name" value="Beta-lactamase"/>
    <property type="match status" value="1"/>
</dbReference>
<feature type="non-terminal residue" evidence="4">
    <location>
        <position position="600"/>
    </location>
</feature>
<dbReference type="PANTHER" id="PTHR46825:SF15">
    <property type="entry name" value="BETA-LACTAMASE-RELATED DOMAIN-CONTAINING PROTEIN"/>
    <property type="match status" value="1"/>
</dbReference>
<feature type="signal peptide" evidence="2">
    <location>
        <begin position="1"/>
        <end position="19"/>
    </location>
</feature>
<dbReference type="InterPro" id="IPR050491">
    <property type="entry name" value="AmpC-like"/>
</dbReference>
<dbReference type="Gene3D" id="3.40.710.10">
    <property type="entry name" value="DD-peptidase/beta-lactamase superfamily"/>
    <property type="match status" value="1"/>
</dbReference>
<evidence type="ECO:0000256" key="1">
    <source>
        <dbReference type="SAM" id="MobiDB-lite"/>
    </source>
</evidence>
<keyword evidence="5" id="KW-1185">Reference proteome</keyword>
<reference evidence="4" key="1">
    <citation type="submission" date="2022-11" db="EMBL/GenBank/DDBJ databases">
        <title>Centuries of genome instability and evolution in soft-shell clam transmissible cancer (bioRxiv).</title>
        <authorList>
            <person name="Hart S.F.M."/>
            <person name="Yonemitsu M.A."/>
            <person name="Giersch R.M."/>
            <person name="Beal B.F."/>
            <person name="Arriagada G."/>
            <person name="Davis B.W."/>
            <person name="Ostrander E.A."/>
            <person name="Goff S.P."/>
            <person name="Metzger M.J."/>
        </authorList>
    </citation>
    <scope>NUCLEOTIDE SEQUENCE</scope>
    <source>
        <strain evidence="4">MELC-2E11</strain>
        <tissue evidence="4">Siphon/mantle</tissue>
    </source>
</reference>
<feature type="compositionally biased region" description="Polar residues" evidence="1">
    <location>
        <begin position="573"/>
        <end position="600"/>
    </location>
</feature>
<feature type="domain" description="Beta-lactamase-related" evidence="3">
    <location>
        <begin position="32"/>
        <end position="335"/>
    </location>
</feature>
<keyword evidence="2" id="KW-0732">Signal</keyword>
<gene>
    <name evidence="4" type="ORF">MAR_013730</name>
</gene>
<evidence type="ECO:0000259" key="3">
    <source>
        <dbReference type="Pfam" id="PF00144"/>
    </source>
</evidence>
<dbReference type="Proteomes" id="UP001164746">
    <property type="component" value="Chromosome 15"/>
</dbReference>
<accession>A0ABY7G4R6</accession>
<dbReference type="PANTHER" id="PTHR46825">
    <property type="entry name" value="D-ALANYL-D-ALANINE-CARBOXYPEPTIDASE/ENDOPEPTIDASE AMPH"/>
    <property type="match status" value="1"/>
</dbReference>
<evidence type="ECO:0000313" key="5">
    <source>
        <dbReference type="Proteomes" id="UP001164746"/>
    </source>
</evidence>
<dbReference type="SUPFAM" id="SSF56601">
    <property type="entry name" value="beta-lactamase/transpeptidase-like"/>
    <property type="match status" value="1"/>
</dbReference>
<dbReference type="InterPro" id="IPR012338">
    <property type="entry name" value="Beta-lactam/transpept-like"/>
</dbReference>
<evidence type="ECO:0000313" key="4">
    <source>
        <dbReference type="EMBL" id="WAR28026.1"/>
    </source>
</evidence>
<feature type="region of interest" description="Disordered" evidence="1">
    <location>
        <begin position="535"/>
        <end position="600"/>
    </location>
</feature>
<dbReference type="InterPro" id="IPR001466">
    <property type="entry name" value="Beta-lactam-related"/>
</dbReference>
<protein>
    <submittedName>
        <fullName evidence="4">GIGA6-like protein</fullName>
    </submittedName>
</protein>
<evidence type="ECO:0000256" key="2">
    <source>
        <dbReference type="SAM" id="SignalP"/>
    </source>
</evidence>